<dbReference type="Pfam" id="PF00926">
    <property type="entry name" value="DHBP_synthase"/>
    <property type="match status" value="1"/>
</dbReference>
<evidence type="ECO:0000256" key="3">
    <source>
        <dbReference type="ARBA" id="ARBA00012153"/>
    </source>
</evidence>
<dbReference type="GO" id="GO:0003935">
    <property type="term" value="F:GTP cyclohydrolase II activity"/>
    <property type="evidence" value="ECO:0007669"/>
    <property type="project" value="TreeGrafter"/>
</dbReference>
<dbReference type="EMBL" id="JACGZW010000013">
    <property type="protein sequence ID" value="MBB1158313.1"/>
    <property type="molecule type" value="Genomic_DNA"/>
</dbReference>
<dbReference type="PANTHER" id="PTHR21327:SF18">
    <property type="entry name" value="3,4-DIHYDROXY-2-BUTANONE 4-PHOSPHATE SYNTHASE"/>
    <property type="match status" value="1"/>
</dbReference>
<keyword evidence="7" id="KW-1185">Reference proteome</keyword>
<accession>A0A7W3W3X9</accession>
<dbReference type="AlphaFoldDB" id="A0A7W3W3X9"/>
<keyword evidence="4" id="KW-0686">Riboflavin biosynthesis</keyword>
<dbReference type="PANTHER" id="PTHR21327">
    <property type="entry name" value="GTP CYCLOHYDROLASE II-RELATED"/>
    <property type="match status" value="1"/>
</dbReference>
<dbReference type="SUPFAM" id="SSF55821">
    <property type="entry name" value="YrdC/RibB"/>
    <property type="match status" value="1"/>
</dbReference>
<gene>
    <name evidence="6" type="ORF">H4281_34645</name>
</gene>
<evidence type="ECO:0000256" key="2">
    <source>
        <dbReference type="ARBA" id="ARBA00004904"/>
    </source>
</evidence>
<evidence type="ECO:0000313" key="7">
    <source>
        <dbReference type="Proteomes" id="UP000526734"/>
    </source>
</evidence>
<dbReference type="Gene3D" id="3.90.870.10">
    <property type="entry name" value="DHBP synthase"/>
    <property type="match status" value="1"/>
</dbReference>
<dbReference type="GO" id="GO:0005829">
    <property type="term" value="C:cytosol"/>
    <property type="evidence" value="ECO:0007669"/>
    <property type="project" value="TreeGrafter"/>
</dbReference>
<dbReference type="UniPathway" id="UPA00275">
    <property type="reaction ID" value="UER00399"/>
</dbReference>
<dbReference type="EC" id="4.1.99.12" evidence="3"/>
<sequence length="224" mass="23068">MTLPVQATSLDVRPIDALLDALARGQPVVLTALEDAALVLPAAEASTAALAFVIRHSSGLVGVALPGDRCDALELPPMRPSFRHDDQRGWCVAVDAANGVATGISATDRAETIRRLAHRDTRPEDLNRPGHVLPYATRPDGVFGVPEASVELCLRAGLPAAAAFAALVSPEDPTRMATPGEAAAFAATHGLPLLDSAAAGRSGIPRDASCRALSAAGSGERHPT</sequence>
<comment type="caution">
    <text evidence="6">The sequence shown here is derived from an EMBL/GenBank/DDBJ whole genome shotgun (WGS) entry which is preliminary data.</text>
</comment>
<name>A0A7W3W3X9_9PSEU</name>
<evidence type="ECO:0000256" key="5">
    <source>
        <dbReference type="ARBA" id="ARBA00022723"/>
    </source>
</evidence>
<dbReference type="Proteomes" id="UP000526734">
    <property type="component" value="Unassembled WGS sequence"/>
</dbReference>
<protein>
    <recommendedName>
        <fullName evidence="3">3,4-dihydroxy-2-butanone-4-phosphate synthase</fullName>
        <ecNumber evidence="3">4.1.99.12</ecNumber>
    </recommendedName>
</protein>
<dbReference type="GO" id="GO:0008686">
    <property type="term" value="F:3,4-dihydroxy-2-butanone-4-phosphate synthase activity"/>
    <property type="evidence" value="ECO:0007669"/>
    <property type="project" value="UniProtKB-EC"/>
</dbReference>
<evidence type="ECO:0000256" key="4">
    <source>
        <dbReference type="ARBA" id="ARBA00022619"/>
    </source>
</evidence>
<keyword evidence="5" id="KW-0479">Metal-binding</keyword>
<evidence type="ECO:0000313" key="6">
    <source>
        <dbReference type="EMBL" id="MBB1158313.1"/>
    </source>
</evidence>
<dbReference type="RefSeq" id="WP_182895081.1">
    <property type="nucleotide sequence ID" value="NZ_JACGZW010000013.1"/>
</dbReference>
<evidence type="ECO:0000256" key="1">
    <source>
        <dbReference type="ARBA" id="ARBA00002284"/>
    </source>
</evidence>
<dbReference type="InterPro" id="IPR017945">
    <property type="entry name" value="DHBP_synth_RibB-like_a/b_dom"/>
</dbReference>
<proteinExistence type="predicted"/>
<dbReference type="GO" id="GO:0009231">
    <property type="term" value="P:riboflavin biosynthetic process"/>
    <property type="evidence" value="ECO:0007669"/>
    <property type="project" value="UniProtKB-UniPathway"/>
</dbReference>
<dbReference type="InterPro" id="IPR000422">
    <property type="entry name" value="DHBP_synthase_RibB"/>
</dbReference>
<comment type="pathway">
    <text evidence="2">Cofactor biosynthesis; riboflavin biosynthesis; 2-hydroxy-3-oxobutyl phosphate from D-ribulose 5-phosphate: step 1/1.</text>
</comment>
<reference evidence="6 7" key="1">
    <citation type="submission" date="2020-08" db="EMBL/GenBank/DDBJ databases">
        <title>Amycolatopsis sp. nov. DR6-1 isolated from Dendrobium heterocarpum.</title>
        <authorList>
            <person name="Tedsree N."/>
            <person name="Kuncharoen N."/>
            <person name="Likhitwitayawuid K."/>
            <person name="Tanasupawat S."/>
        </authorList>
    </citation>
    <scope>NUCLEOTIDE SEQUENCE [LARGE SCALE GENOMIC DNA]</scope>
    <source>
        <strain evidence="6 7">DR6-1</strain>
    </source>
</reference>
<dbReference type="GO" id="GO:0046872">
    <property type="term" value="F:metal ion binding"/>
    <property type="evidence" value="ECO:0007669"/>
    <property type="project" value="UniProtKB-KW"/>
</dbReference>
<comment type="function">
    <text evidence="1">Catalyzes the conversion of D-ribulose 5-phosphate to formate and 3,4-dihydroxy-2-butanone 4-phosphate.</text>
</comment>
<organism evidence="6 7">
    <name type="scientific">Amycolatopsis dendrobii</name>
    <dbReference type="NCBI Taxonomy" id="2760662"/>
    <lineage>
        <taxon>Bacteria</taxon>
        <taxon>Bacillati</taxon>
        <taxon>Actinomycetota</taxon>
        <taxon>Actinomycetes</taxon>
        <taxon>Pseudonocardiales</taxon>
        <taxon>Pseudonocardiaceae</taxon>
        <taxon>Amycolatopsis</taxon>
    </lineage>
</organism>